<dbReference type="GO" id="GO:0005886">
    <property type="term" value="C:plasma membrane"/>
    <property type="evidence" value="ECO:0007669"/>
    <property type="project" value="TreeGrafter"/>
</dbReference>
<dbReference type="FunFam" id="1.20.1080.10:FF:000027">
    <property type="entry name" value="MIP aquaporin"/>
    <property type="match status" value="1"/>
</dbReference>
<proteinExistence type="inferred from homology"/>
<keyword evidence="5" id="KW-0677">Repeat</keyword>
<feature type="transmembrane region" description="Helical" evidence="10">
    <location>
        <begin position="231"/>
        <end position="251"/>
    </location>
</feature>
<dbReference type="PRINTS" id="PR00783">
    <property type="entry name" value="MINTRINSICP"/>
</dbReference>
<evidence type="ECO:0000256" key="8">
    <source>
        <dbReference type="ARBA" id="ARBA00034651"/>
    </source>
</evidence>
<dbReference type="SUPFAM" id="SSF81338">
    <property type="entry name" value="Aquaporin-like"/>
    <property type="match status" value="1"/>
</dbReference>
<sequence>MRFRQMMREPVAEFLGVAMLVMFGNGVNCQVVLSTNPGVASSPQGDYFSINVGWAIGTAMGVWVSGGISGGHINPAVTLALATFRDFPWKKVPGYIFAQLLGGIAGAAIVYGNYFQAINIFEGGIHIRTEATRGLFATYPAAYLSGVACFFSEFLGAVILMFVVLAMNDKKNIPPPPGLAPLVLFLLVLGIGTSFGMQTAYAINPARDLGPRIVTAMAGYGGSVFTFRSQYWLWCPILGPILGAQVAALVYDGLLFTGDESALART</sequence>
<dbReference type="STRING" id="230819.A0A5C3L6T8"/>
<dbReference type="Gene3D" id="1.20.1080.10">
    <property type="entry name" value="Glycerol uptake facilitator protein"/>
    <property type="match status" value="1"/>
</dbReference>
<dbReference type="Pfam" id="PF00230">
    <property type="entry name" value="MIP"/>
    <property type="match status" value="1"/>
</dbReference>
<feature type="transmembrane region" description="Helical" evidence="10">
    <location>
        <begin position="53"/>
        <end position="82"/>
    </location>
</feature>
<dbReference type="AlphaFoldDB" id="A0A5C3L6T8"/>
<evidence type="ECO:0000256" key="6">
    <source>
        <dbReference type="ARBA" id="ARBA00022989"/>
    </source>
</evidence>
<dbReference type="GO" id="GO:0015250">
    <property type="term" value="F:water channel activity"/>
    <property type="evidence" value="ECO:0007669"/>
    <property type="project" value="TreeGrafter"/>
</dbReference>
<dbReference type="GO" id="GO:0015254">
    <property type="term" value="F:glycerol channel activity"/>
    <property type="evidence" value="ECO:0007669"/>
    <property type="project" value="TreeGrafter"/>
</dbReference>
<dbReference type="InterPro" id="IPR050363">
    <property type="entry name" value="MIP/Aquaporin"/>
</dbReference>
<dbReference type="PANTHER" id="PTHR43829:SF9">
    <property type="entry name" value="AQUAPORIN-9"/>
    <property type="match status" value="1"/>
</dbReference>
<evidence type="ECO:0000313" key="11">
    <source>
        <dbReference type="EMBL" id="TFK28497.1"/>
    </source>
</evidence>
<feature type="transmembrane region" description="Helical" evidence="10">
    <location>
        <begin position="142"/>
        <end position="167"/>
    </location>
</feature>
<evidence type="ECO:0000256" key="5">
    <source>
        <dbReference type="ARBA" id="ARBA00022737"/>
    </source>
</evidence>
<dbReference type="InterPro" id="IPR023271">
    <property type="entry name" value="Aquaporin-like"/>
</dbReference>
<keyword evidence="12" id="KW-1185">Reference proteome</keyword>
<gene>
    <name evidence="11" type="ORF">FA15DRAFT_685291</name>
</gene>
<comment type="catalytic activity">
    <reaction evidence="8">
        <text>H2O(in) = H2O(out)</text>
        <dbReference type="Rhea" id="RHEA:29667"/>
        <dbReference type="ChEBI" id="CHEBI:15377"/>
    </reaction>
</comment>
<evidence type="ECO:0000256" key="10">
    <source>
        <dbReference type="SAM" id="Phobius"/>
    </source>
</evidence>
<organism evidence="11 12">
    <name type="scientific">Coprinopsis marcescibilis</name>
    <name type="common">Agaric fungus</name>
    <name type="synonym">Psathyrella marcescibilis</name>
    <dbReference type="NCBI Taxonomy" id="230819"/>
    <lineage>
        <taxon>Eukaryota</taxon>
        <taxon>Fungi</taxon>
        <taxon>Dikarya</taxon>
        <taxon>Basidiomycota</taxon>
        <taxon>Agaricomycotina</taxon>
        <taxon>Agaricomycetes</taxon>
        <taxon>Agaricomycetidae</taxon>
        <taxon>Agaricales</taxon>
        <taxon>Agaricineae</taxon>
        <taxon>Psathyrellaceae</taxon>
        <taxon>Coprinopsis</taxon>
    </lineage>
</organism>
<comment type="subcellular location">
    <subcellularLocation>
        <location evidence="1">Membrane</location>
        <topology evidence="1">Multi-pass membrane protein</topology>
    </subcellularLocation>
</comment>
<dbReference type="OrthoDB" id="3222at2759"/>
<evidence type="ECO:0000256" key="4">
    <source>
        <dbReference type="ARBA" id="ARBA00022692"/>
    </source>
</evidence>
<keyword evidence="7 10" id="KW-0472">Membrane</keyword>
<keyword evidence="4 9" id="KW-0812">Transmembrane</keyword>
<feature type="transmembrane region" description="Helical" evidence="10">
    <location>
        <begin position="179"/>
        <end position="203"/>
    </location>
</feature>
<dbReference type="InterPro" id="IPR022357">
    <property type="entry name" value="MIP_CS"/>
</dbReference>
<keyword evidence="6 10" id="KW-1133">Transmembrane helix</keyword>
<dbReference type="EMBL" id="ML210155">
    <property type="protein sequence ID" value="TFK28497.1"/>
    <property type="molecule type" value="Genomic_DNA"/>
</dbReference>
<dbReference type="PRINTS" id="PR02019">
    <property type="entry name" value="AQUAPORIN7"/>
</dbReference>
<name>A0A5C3L6T8_COPMA</name>
<keyword evidence="3 9" id="KW-0813">Transport</keyword>
<reference evidence="11 12" key="1">
    <citation type="journal article" date="2019" name="Nat. Ecol. Evol.">
        <title>Megaphylogeny resolves global patterns of mushroom evolution.</title>
        <authorList>
            <person name="Varga T."/>
            <person name="Krizsan K."/>
            <person name="Foldi C."/>
            <person name="Dima B."/>
            <person name="Sanchez-Garcia M."/>
            <person name="Sanchez-Ramirez S."/>
            <person name="Szollosi G.J."/>
            <person name="Szarkandi J.G."/>
            <person name="Papp V."/>
            <person name="Albert L."/>
            <person name="Andreopoulos W."/>
            <person name="Angelini C."/>
            <person name="Antonin V."/>
            <person name="Barry K.W."/>
            <person name="Bougher N.L."/>
            <person name="Buchanan P."/>
            <person name="Buyck B."/>
            <person name="Bense V."/>
            <person name="Catcheside P."/>
            <person name="Chovatia M."/>
            <person name="Cooper J."/>
            <person name="Damon W."/>
            <person name="Desjardin D."/>
            <person name="Finy P."/>
            <person name="Geml J."/>
            <person name="Haridas S."/>
            <person name="Hughes K."/>
            <person name="Justo A."/>
            <person name="Karasinski D."/>
            <person name="Kautmanova I."/>
            <person name="Kiss B."/>
            <person name="Kocsube S."/>
            <person name="Kotiranta H."/>
            <person name="LaButti K.M."/>
            <person name="Lechner B.E."/>
            <person name="Liimatainen K."/>
            <person name="Lipzen A."/>
            <person name="Lukacs Z."/>
            <person name="Mihaltcheva S."/>
            <person name="Morgado L.N."/>
            <person name="Niskanen T."/>
            <person name="Noordeloos M.E."/>
            <person name="Ohm R.A."/>
            <person name="Ortiz-Santana B."/>
            <person name="Ovrebo C."/>
            <person name="Racz N."/>
            <person name="Riley R."/>
            <person name="Savchenko A."/>
            <person name="Shiryaev A."/>
            <person name="Soop K."/>
            <person name="Spirin V."/>
            <person name="Szebenyi C."/>
            <person name="Tomsovsky M."/>
            <person name="Tulloss R.E."/>
            <person name="Uehling J."/>
            <person name="Grigoriev I.V."/>
            <person name="Vagvolgyi C."/>
            <person name="Papp T."/>
            <person name="Martin F.M."/>
            <person name="Miettinen O."/>
            <person name="Hibbett D.S."/>
            <person name="Nagy L.G."/>
        </authorList>
    </citation>
    <scope>NUCLEOTIDE SEQUENCE [LARGE SCALE GENOMIC DNA]</scope>
    <source>
        <strain evidence="11 12">CBS 121175</strain>
    </source>
</reference>
<dbReference type="NCBIfam" id="TIGR00861">
    <property type="entry name" value="MIP"/>
    <property type="match status" value="1"/>
</dbReference>
<evidence type="ECO:0000313" key="12">
    <source>
        <dbReference type="Proteomes" id="UP000307440"/>
    </source>
</evidence>
<dbReference type="PANTHER" id="PTHR43829">
    <property type="entry name" value="AQUAPORIN OR AQUAGLYCEROPORIN RELATED"/>
    <property type="match status" value="1"/>
</dbReference>
<evidence type="ECO:0000256" key="7">
    <source>
        <dbReference type="ARBA" id="ARBA00023136"/>
    </source>
</evidence>
<evidence type="ECO:0000256" key="3">
    <source>
        <dbReference type="ARBA" id="ARBA00022448"/>
    </source>
</evidence>
<evidence type="ECO:0000256" key="2">
    <source>
        <dbReference type="ARBA" id="ARBA00006175"/>
    </source>
</evidence>
<dbReference type="InterPro" id="IPR000425">
    <property type="entry name" value="MIP"/>
</dbReference>
<protein>
    <submittedName>
        <fullName evidence="11">Putative aquaporin 4</fullName>
    </submittedName>
</protein>
<comment type="similarity">
    <text evidence="2 9">Belongs to the MIP/aquaporin (TC 1.A.8) family.</text>
</comment>
<accession>A0A5C3L6T8</accession>
<feature type="transmembrane region" description="Helical" evidence="10">
    <location>
        <begin position="94"/>
        <end position="114"/>
    </location>
</feature>
<dbReference type="PROSITE" id="PS00221">
    <property type="entry name" value="MIP"/>
    <property type="match status" value="1"/>
</dbReference>
<feature type="non-terminal residue" evidence="11">
    <location>
        <position position="1"/>
    </location>
</feature>
<evidence type="ECO:0000256" key="1">
    <source>
        <dbReference type="ARBA" id="ARBA00004141"/>
    </source>
</evidence>
<dbReference type="Proteomes" id="UP000307440">
    <property type="component" value="Unassembled WGS sequence"/>
</dbReference>
<evidence type="ECO:0000256" key="9">
    <source>
        <dbReference type="RuleBase" id="RU000477"/>
    </source>
</evidence>
<dbReference type="CDD" id="cd00333">
    <property type="entry name" value="MIP"/>
    <property type="match status" value="1"/>
</dbReference>